<dbReference type="EMBL" id="RKQP01000002">
    <property type="protein sequence ID" value="RPE83692.1"/>
    <property type="molecule type" value="Genomic_DNA"/>
</dbReference>
<dbReference type="RefSeq" id="WP_124211068.1">
    <property type="nucleotide sequence ID" value="NZ_CP016615.1"/>
</dbReference>
<evidence type="ECO:0008006" key="3">
    <source>
        <dbReference type="Google" id="ProtNLM"/>
    </source>
</evidence>
<name>A0A3N4VKS2_9PAST</name>
<proteinExistence type="predicted"/>
<organism evidence="1 2">
    <name type="scientific">Vespertiliibacter pulmonis</name>
    <dbReference type="NCBI Taxonomy" id="1443036"/>
    <lineage>
        <taxon>Bacteria</taxon>
        <taxon>Pseudomonadati</taxon>
        <taxon>Pseudomonadota</taxon>
        <taxon>Gammaproteobacteria</taxon>
        <taxon>Pasteurellales</taxon>
        <taxon>Pasteurellaceae</taxon>
        <taxon>Vespertiliibacter</taxon>
    </lineage>
</organism>
<evidence type="ECO:0000313" key="2">
    <source>
        <dbReference type="Proteomes" id="UP000281691"/>
    </source>
</evidence>
<dbReference type="Pfam" id="PF04315">
    <property type="entry name" value="EpmC"/>
    <property type="match status" value="1"/>
</dbReference>
<keyword evidence="2" id="KW-1185">Reference proteome</keyword>
<accession>A0A3N4VKS2</accession>
<dbReference type="OrthoDB" id="5298591at2"/>
<reference evidence="1 2" key="1">
    <citation type="submission" date="2018-11" db="EMBL/GenBank/DDBJ databases">
        <title>Genomic Encyclopedia of Type Strains, Phase IV (KMG-IV): sequencing the most valuable type-strain genomes for metagenomic binning, comparative biology and taxonomic classification.</title>
        <authorList>
            <person name="Goeker M."/>
        </authorList>
    </citation>
    <scope>NUCLEOTIDE SEQUENCE [LARGE SCALE GENOMIC DNA]</scope>
    <source>
        <strain evidence="1 2">DSM 27238</strain>
    </source>
</reference>
<sequence length="188" mass="21788">MNQDSHNYHDLIAIFNQCFEKSYNTRLEAGGDYPIYLPAFLDENNTPSERPYNVILFAHGFYSSALHEISHWLVAGKERRKLEDFGYWYEPDGRSAERQREFEQVEVKPQALEWILATAANFRYFASADNLTGDAGDSSAFKNAVYNQVKYYAENGLPLRAEILRQALAEFYQTPNHIVLEQFDLTKI</sequence>
<dbReference type="AlphaFoldDB" id="A0A3N4VKS2"/>
<gene>
    <name evidence="1" type="ORF">EDC46_0893</name>
</gene>
<dbReference type="Proteomes" id="UP000281691">
    <property type="component" value="Unassembled WGS sequence"/>
</dbReference>
<evidence type="ECO:0000313" key="1">
    <source>
        <dbReference type="EMBL" id="RPE83692.1"/>
    </source>
</evidence>
<protein>
    <recommendedName>
        <fullName evidence="3">Elongation factor P hydroxylase</fullName>
    </recommendedName>
</protein>
<dbReference type="InterPro" id="IPR007411">
    <property type="entry name" value="EpmC"/>
</dbReference>
<comment type="caution">
    <text evidence="1">The sequence shown here is derived from an EMBL/GenBank/DDBJ whole genome shotgun (WGS) entry which is preliminary data.</text>
</comment>